<keyword evidence="2" id="KW-0554">One-carbon metabolism</keyword>
<protein>
    <submittedName>
        <fullName evidence="9">Bifunctional protein FolD</fullName>
    </submittedName>
</protein>
<evidence type="ECO:0000259" key="7">
    <source>
        <dbReference type="Pfam" id="PF00763"/>
    </source>
</evidence>
<dbReference type="Pfam" id="PF02882">
    <property type="entry name" value="THF_DHG_CYH_C"/>
    <property type="match status" value="1"/>
</dbReference>
<comment type="caution">
    <text evidence="9">The sequence shown here is derived from an EMBL/GenBank/DDBJ whole genome shotgun (WGS) entry which is preliminary data.</text>
</comment>
<dbReference type="PRINTS" id="PR00085">
    <property type="entry name" value="THFDHDRGNASE"/>
</dbReference>
<dbReference type="Gene3D" id="3.40.50.720">
    <property type="entry name" value="NAD(P)-binding Rossmann-like Domain"/>
    <property type="match status" value="1"/>
</dbReference>
<dbReference type="CDD" id="cd01080">
    <property type="entry name" value="NAD_bind_m-THF_DH_Cyclohyd"/>
    <property type="match status" value="1"/>
</dbReference>
<comment type="pathway">
    <text evidence="1">One-carbon metabolism; tetrahydrofolate interconversion.</text>
</comment>
<evidence type="ECO:0000313" key="10">
    <source>
        <dbReference type="Proteomes" id="UP001141327"/>
    </source>
</evidence>
<keyword evidence="6" id="KW-0511">Multifunctional enzyme</keyword>
<feature type="domain" description="Tetrahydrofolate dehydrogenase/cyclohydrolase NAD(P)-binding" evidence="8">
    <location>
        <begin position="154"/>
        <end position="297"/>
    </location>
</feature>
<evidence type="ECO:0000256" key="2">
    <source>
        <dbReference type="ARBA" id="ARBA00022563"/>
    </source>
</evidence>
<keyword evidence="10" id="KW-1185">Reference proteome</keyword>
<evidence type="ECO:0000256" key="1">
    <source>
        <dbReference type="ARBA" id="ARBA00004777"/>
    </source>
</evidence>
<dbReference type="SUPFAM" id="SSF53223">
    <property type="entry name" value="Aminoacid dehydrogenase-like, N-terminal domain"/>
    <property type="match status" value="1"/>
</dbReference>
<dbReference type="Proteomes" id="UP001141327">
    <property type="component" value="Unassembled WGS sequence"/>
</dbReference>
<evidence type="ECO:0000256" key="6">
    <source>
        <dbReference type="ARBA" id="ARBA00023268"/>
    </source>
</evidence>
<dbReference type="EMBL" id="JAPMOS010000007">
    <property type="protein sequence ID" value="KAJ4461456.1"/>
    <property type="molecule type" value="Genomic_DNA"/>
</dbReference>
<dbReference type="Gene3D" id="3.40.50.10860">
    <property type="entry name" value="Leucine Dehydrogenase, chain A, domain 1"/>
    <property type="match status" value="1"/>
</dbReference>
<proteinExistence type="inferred from homology"/>
<keyword evidence="3" id="KW-0378">Hydrolase</keyword>
<dbReference type="InterPro" id="IPR036291">
    <property type="entry name" value="NAD(P)-bd_dom_sf"/>
</dbReference>
<dbReference type="InterPro" id="IPR020630">
    <property type="entry name" value="THF_DH/CycHdrlase_cat_dom"/>
</dbReference>
<feature type="domain" description="Tetrahydrofolate dehydrogenase/cyclohydrolase catalytic" evidence="7">
    <location>
        <begin position="21"/>
        <end position="135"/>
    </location>
</feature>
<organism evidence="9 10">
    <name type="scientific">Paratrimastix pyriformis</name>
    <dbReference type="NCBI Taxonomy" id="342808"/>
    <lineage>
        <taxon>Eukaryota</taxon>
        <taxon>Metamonada</taxon>
        <taxon>Preaxostyla</taxon>
        <taxon>Paratrimastigidae</taxon>
        <taxon>Paratrimastix</taxon>
    </lineage>
</organism>
<accession>A0ABQ8UQM9</accession>
<dbReference type="PANTHER" id="PTHR48099">
    <property type="entry name" value="C-1-TETRAHYDROFOLATE SYNTHASE, CYTOPLASMIC-RELATED"/>
    <property type="match status" value="1"/>
</dbReference>
<evidence type="ECO:0000256" key="4">
    <source>
        <dbReference type="ARBA" id="ARBA00022857"/>
    </source>
</evidence>
<keyword evidence="5" id="KW-0560">Oxidoreductase</keyword>
<gene>
    <name evidence="9" type="ORF">PAPYR_2026</name>
</gene>
<keyword evidence="4" id="KW-0521">NADP</keyword>
<dbReference type="SUPFAM" id="SSF51735">
    <property type="entry name" value="NAD(P)-binding Rossmann-fold domains"/>
    <property type="match status" value="1"/>
</dbReference>
<dbReference type="PANTHER" id="PTHR48099:SF5">
    <property type="entry name" value="C-1-TETRAHYDROFOLATE SYNTHASE, CYTOPLASMIC"/>
    <property type="match status" value="1"/>
</dbReference>
<dbReference type="HAMAP" id="MF_01576">
    <property type="entry name" value="THF_DHG_CYH"/>
    <property type="match status" value="1"/>
</dbReference>
<dbReference type="InterPro" id="IPR046346">
    <property type="entry name" value="Aminoacid_DH-like_N_sf"/>
</dbReference>
<evidence type="ECO:0000313" key="9">
    <source>
        <dbReference type="EMBL" id="KAJ4461456.1"/>
    </source>
</evidence>
<name>A0ABQ8UQM9_9EUKA</name>
<sequence>MSTPAAPAPAPAPATAECQLIQGRPIAQRIQADLKTEIEQLRAQNVALKLVAVMVGENAGSTVYVNQQRKLADSMGIAYELMQLPGTSTEADVIQVVERLNADPAVTGVILQQPMPQQIAIRNIIEKLNPAKDAEGMHPNSLGHVLMGDAHVAPCTASAVMEILAAQGMNLYGKEVVIVGHSDIVGKPLTLMMLNKFGTTTTCHIATSQAHKLQDHLATAEVVVVAVGVARLIKGEWLRPGTVLIDVGINKVGDQIVGDADFESCKLKCAAITPVPGGVGPLTNTMLMKNLVALARAAHH</sequence>
<evidence type="ECO:0000256" key="3">
    <source>
        <dbReference type="ARBA" id="ARBA00022801"/>
    </source>
</evidence>
<dbReference type="InterPro" id="IPR000672">
    <property type="entry name" value="THF_DH/CycHdrlase"/>
</dbReference>
<dbReference type="Pfam" id="PF00763">
    <property type="entry name" value="THF_DHG_CYH"/>
    <property type="match status" value="1"/>
</dbReference>
<evidence type="ECO:0000256" key="5">
    <source>
        <dbReference type="ARBA" id="ARBA00023002"/>
    </source>
</evidence>
<evidence type="ECO:0000259" key="8">
    <source>
        <dbReference type="Pfam" id="PF02882"/>
    </source>
</evidence>
<reference evidence="9" key="1">
    <citation type="journal article" date="2022" name="bioRxiv">
        <title>Genomics of Preaxostyla Flagellates Illuminates Evolutionary Transitions and the Path Towards Mitochondrial Loss.</title>
        <authorList>
            <person name="Novak L.V.F."/>
            <person name="Treitli S.C."/>
            <person name="Pyrih J."/>
            <person name="Halakuc P."/>
            <person name="Pipaliya S.V."/>
            <person name="Vacek V."/>
            <person name="Brzon O."/>
            <person name="Soukal P."/>
            <person name="Eme L."/>
            <person name="Dacks J.B."/>
            <person name="Karnkowska A."/>
            <person name="Elias M."/>
            <person name="Hampl V."/>
        </authorList>
    </citation>
    <scope>NUCLEOTIDE SEQUENCE</scope>
    <source>
        <strain evidence="9">RCP-MX</strain>
    </source>
</reference>
<dbReference type="InterPro" id="IPR020631">
    <property type="entry name" value="THF_DH/CycHdrlase_NAD-bd_dom"/>
</dbReference>